<name>A0A139LVC0_9BACE</name>
<sequence length="43" mass="5188">MLFLIYSAIMGLPEDFRSFPLWTLQIYPVLFPSTFRLKLFEFV</sequence>
<evidence type="ECO:0000313" key="2">
    <source>
        <dbReference type="Proteomes" id="UP000070319"/>
    </source>
</evidence>
<organism evidence="1">
    <name type="scientific">Bacteroides intestinalis</name>
    <dbReference type="NCBI Taxonomy" id="329854"/>
    <lineage>
        <taxon>Bacteria</taxon>
        <taxon>Pseudomonadati</taxon>
        <taxon>Bacteroidota</taxon>
        <taxon>Bacteroidia</taxon>
        <taxon>Bacteroidales</taxon>
        <taxon>Bacteroidaceae</taxon>
        <taxon>Bacteroides</taxon>
    </lineage>
</organism>
<proteinExistence type="predicted"/>
<protein>
    <submittedName>
        <fullName evidence="1">Uncharacterized protein</fullName>
    </submittedName>
</protein>
<dbReference type="Proteomes" id="UP000070319">
    <property type="component" value="Unassembled WGS sequence"/>
</dbReference>
<comment type="caution">
    <text evidence="1">The sequence shown here is derived from an EMBL/GenBank/DDBJ whole genome shotgun (WGS) entry which is preliminary data.</text>
</comment>
<evidence type="ECO:0000313" key="1">
    <source>
        <dbReference type="EMBL" id="KXT55395.1"/>
    </source>
</evidence>
<dbReference type="EMBL" id="LTDF01000018">
    <property type="protein sequence ID" value="KXT55395.1"/>
    <property type="molecule type" value="Genomic_DNA"/>
</dbReference>
<dbReference type="AlphaFoldDB" id="A0A139LVC0"/>
<accession>A0A139LVC0</accession>
<reference evidence="1 2" key="1">
    <citation type="submission" date="2016-02" db="EMBL/GenBank/DDBJ databases">
        <authorList>
            <person name="Wen L."/>
            <person name="He K."/>
            <person name="Yang H."/>
        </authorList>
    </citation>
    <scope>NUCLEOTIDE SEQUENCE [LARGE SCALE GENOMIC DNA]</scope>
    <source>
        <strain evidence="1 2">KLE1704</strain>
    </source>
</reference>
<gene>
    <name evidence="1" type="ORF">HMPREF2531_00161</name>
</gene>